<evidence type="ECO:0000313" key="13">
    <source>
        <dbReference type="EMBL" id="GGC62871.1"/>
    </source>
</evidence>
<evidence type="ECO:0000256" key="4">
    <source>
        <dbReference type="ARBA" id="ARBA00015384"/>
    </source>
</evidence>
<keyword evidence="10" id="KW-0997">Cell inner membrane</keyword>
<dbReference type="InterPro" id="IPR007533">
    <property type="entry name" value="Cyt_c_oxidase_assmbl_CtaG"/>
</dbReference>
<keyword evidence="6 10" id="KW-0735">Signal-anchor</keyword>
<dbReference type="GO" id="GO:0005507">
    <property type="term" value="F:copper ion binding"/>
    <property type="evidence" value="ECO:0007669"/>
    <property type="project" value="InterPro"/>
</dbReference>
<dbReference type="Pfam" id="PF04442">
    <property type="entry name" value="CtaG_Cox11"/>
    <property type="match status" value="1"/>
</dbReference>
<dbReference type="HAMAP" id="MF_00155">
    <property type="entry name" value="CtaG"/>
    <property type="match status" value="1"/>
</dbReference>
<dbReference type="AlphaFoldDB" id="A0A916U7S0"/>
<evidence type="ECO:0000256" key="7">
    <source>
        <dbReference type="ARBA" id="ARBA00022989"/>
    </source>
</evidence>
<evidence type="ECO:0000256" key="10">
    <source>
        <dbReference type="HAMAP-Rule" id="MF_00155"/>
    </source>
</evidence>
<keyword evidence="9 10" id="KW-0472">Membrane</keyword>
<accession>A0A916U7S0</accession>
<name>A0A916U7S0_9HYPH</name>
<reference evidence="13" key="2">
    <citation type="submission" date="2020-09" db="EMBL/GenBank/DDBJ databases">
        <authorList>
            <person name="Sun Q."/>
            <person name="Zhou Y."/>
        </authorList>
    </citation>
    <scope>NUCLEOTIDE SEQUENCE</scope>
    <source>
        <strain evidence="13">CGMCC 1.12919</strain>
    </source>
</reference>
<evidence type="ECO:0000256" key="5">
    <source>
        <dbReference type="ARBA" id="ARBA00022692"/>
    </source>
</evidence>
<dbReference type="SUPFAM" id="SSF110111">
    <property type="entry name" value="Ctag/Cox11"/>
    <property type="match status" value="1"/>
</dbReference>
<evidence type="ECO:0000256" key="3">
    <source>
        <dbReference type="ARBA" id="ARBA00009620"/>
    </source>
</evidence>
<comment type="similarity">
    <text evidence="3 10">Belongs to the COX11/CtaG family.</text>
</comment>
<feature type="region of interest" description="Disordered" evidence="11">
    <location>
        <begin position="1"/>
        <end position="26"/>
    </location>
</feature>
<evidence type="ECO:0000256" key="11">
    <source>
        <dbReference type="SAM" id="MobiDB-lite"/>
    </source>
</evidence>
<dbReference type="FunFam" id="2.60.370.10:FF:000001">
    <property type="entry name" value="COX11 cytochrome c oxidase assembly homolog"/>
    <property type="match status" value="1"/>
</dbReference>
<dbReference type="RefSeq" id="WP_188609166.1">
    <property type="nucleotide sequence ID" value="NZ_BMGG01000003.1"/>
</dbReference>
<dbReference type="Proteomes" id="UP000637002">
    <property type="component" value="Unassembled WGS sequence"/>
</dbReference>
<dbReference type="GO" id="GO:0008535">
    <property type="term" value="P:respiratory chain complex IV assembly"/>
    <property type="evidence" value="ECO:0007669"/>
    <property type="project" value="UniProtKB-UniRule"/>
</dbReference>
<dbReference type="NCBIfam" id="NF003465">
    <property type="entry name" value="PRK05089.1"/>
    <property type="match status" value="1"/>
</dbReference>
<dbReference type="PANTHER" id="PTHR21320">
    <property type="entry name" value="CYTOCHROME C OXIDASE ASSEMBLY PROTEIN COX11-RELATED"/>
    <property type="match status" value="1"/>
</dbReference>
<evidence type="ECO:0000313" key="14">
    <source>
        <dbReference type="Proteomes" id="UP000637002"/>
    </source>
</evidence>
<evidence type="ECO:0000256" key="2">
    <source>
        <dbReference type="ARBA" id="ARBA00004382"/>
    </source>
</evidence>
<feature type="topological domain" description="Cytoplasmic" evidence="10">
    <location>
        <begin position="1"/>
        <end position="29"/>
    </location>
</feature>
<organism evidence="13 14">
    <name type="scientific">Chelatococcus reniformis</name>
    <dbReference type="NCBI Taxonomy" id="1494448"/>
    <lineage>
        <taxon>Bacteria</taxon>
        <taxon>Pseudomonadati</taxon>
        <taxon>Pseudomonadota</taxon>
        <taxon>Alphaproteobacteria</taxon>
        <taxon>Hyphomicrobiales</taxon>
        <taxon>Chelatococcaceae</taxon>
        <taxon>Chelatococcus</taxon>
    </lineage>
</organism>
<dbReference type="PANTHER" id="PTHR21320:SF3">
    <property type="entry name" value="CYTOCHROME C OXIDASE ASSEMBLY PROTEIN COX11, MITOCHONDRIAL-RELATED"/>
    <property type="match status" value="1"/>
</dbReference>
<evidence type="ECO:0000256" key="8">
    <source>
        <dbReference type="ARBA" id="ARBA00023008"/>
    </source>
</evidence>
<comment type="subcellular location">
    <subcellularLocation>
        <location evidence="2 10">Cell inner membrane</location>
        <topology evidence="2 10">Single-pass type II membrane protein</topology>
        <orientation evidence="2 10">Periplasmic side</orientation>
    </subcellularLocation>
</comment>
<evidence type="ECO:0000256" key="9">
    <source>
        <dbReference type="ARBA" id="ARBA00023136"/>
    </source>
</evidence>
<reference evidence="13" key="1">
    <citation type="journal article" date="2014" name="Int. J. Syst. Evol. Microbiol.">
        <title>Complete genome sequence of Corynebacterium casei LMG S-19264T (=DSM 44701T), isolated from a smear-ripened cheese.</title>
        <authorList>
            <consortium name="US DOE Joint Genome Institute (JGI-PGF)"/>
            <person name="Walter F."/>
            <person name="Albersmeier A."/>
            <person name="Kalinowski J."/>
            <person name="Ruckert C."/>
        </authorList>
    </citation>
    <scope>NUCLEOTIDE SEQUENCE</scope>
    <source>
        <strain evidence="13">CGMCC 1.12919</strain>
    </source>
</reference>
<feature type="transmembrane region" description="Helical" evidence="12">
    <location>
        <begin position="33"/>
        <end position="54"/>
    </location>
</feature>
<feature type="topological domain" description="Periplasmic" evidence="10">
    <location>
        <begin position="51"/>
        <end position="214"/>
    </location>
</feature>
<dbReference type="EMBL" id="BMGG01000003">
    <property type="protein sequence ID" value="GGC62871.1"/>
    <property type="molecule type" value="Genomic_DNA"/>
</dbReference>
<comment type="caution">
    <text evidence="13">The sequence shown here is derived from an EMBL/GenBank/DDBJ whole genome shotgun (WGS) entry which is preliminary data.</text>
</comment>
<dbReference type="PIRSF" id="PIRSF005413">
    <property type="entry name" value="COX11"/>
    <property type="match status" value="1"/>
</dbReference>
<keyword evidence="14" id="KW-1185">Reference proteome</keyword>
<evidence type="ECO:0000256" key="12">
    <source>
        <dbReference type="SAM" id="Phobius"/>
    </source>
</evidence>
<keyword evidence="8 10" id="KW-0186">Copper</keyword>
<protein>
    <recommendedName>
        <fullName evidence="4 10">Cytochrome c oxidase assembly protein CtaG</fullName>
    </recommendedName>
</protein>
<gene>
    <name evidence="10 13" type="primary">ctaG</name>
    <name evidence="13" type="ORF">GCM10010994_21860</name>
</gene>
<keyword evidence="10" id="KW-1003">Cell membrane</keyword>
<sequence length="214" mass="22648">MSTTPDPDIEDRAVPPGPAAPTQGAPRGLRTTAIACGITVLGMVGLSFAAVPLYRLFCQATGFAGTPRIGTAPSTAQADREVMVRFDANVAPGVAWSFTPEQTEVAAALGETKTVFYRISNRAKVPTTGIATFNVQPEQAGAYFVKIQCFCFNEQTLAPGESIDAPVVFYVDPELAKDRDLKTLSTITLSYTVFPAKDGRPMAATEGAADKPKL</sequence>
<comment type="function">
    <text evidence="1 10">Exerts its effect at some terminal stage of cytochrome c oxidase synthesis, probably by being involved in the insertion of the copper B into subunit I.</text>
</comment>
<dbReference type="GO" id="GO:0005886">
    <property type="term" value="C:plasma membrane"/>
    <property type="evidence" value="ECO:0007669"/>
    <property type="project" value="UniProtKB-SubCell"/>
</dbReference>
<evidence type="ECO:0000256" key="1">
    <source>
        <dbReference type="ARBA" id="ARBA00004007"/>
    </source>
</evidence>
<proteinExistence type="inferred from homology"/>
<dbReference type="Gene3D" id="2.60.370.10">
    <property type="entry name" value="Ctag/Cox11"/>
    <property type="match status" value="1"/>
</dbReference>
<keyword evidence="5 10" id="KW-0812">Transmembrane</keyword>
<dbReference type="InterPro" id="IPR023471">
    <property type="entry name" value="CtaG/Cox11_dom_sf"/>
</dbReference>
<keyword evidence="7 10" id="KW-1133">Transmembrane helix</keyword>
<evidence type="ECO:0000256" key="6">
    <source>
        <dbReference type="ARBA" id="ARBA00022968"/>
    </source>
</evidence>